<dbReference type="GO" id="GO:0008010">
    <property type="term" value="F:structural constituent of chitin-based larval cuticle"/>
    <property type="evidence" value="ECO:0007669"/>
    <property type="project" value="TreeGrafter"/>
</dbReference>
<evidence type="ECO:0000313" key="6">
    <source>
        <dbReference type="Proteomes" id="UP000625711"/>
    </source>
</evidence>
<comment type="caution">
    <text evidence="5">The sequence shown here is derived from an EMBL/GenBank/DDBJ whole genome shotgun (WGS) entry which is preliminary data.</text>
</comment>
<keyword evidence="6" id="KW-1185">Reference proteome</keyword>
<keyword evidence="4" id="KW-0732">Signal</keyword>
<evidence type="ECO:0000313" key="5">
    <source>
        <dbReference type="EMBL" id="KAF7286193.1"/>
    </source>
</evidence>
<sequence>MLSKIVVFSGLLAVVLCAAEEPVAIVAQESDIQPDGAFQWSYESADGTKQEQSASVKQVGEVNNAIKMYGKILVISGLMAFVYSAALPENKEPVPIVAQESDIQPDGSFKWSFESGDGTKLEQSGAPKQAENGTIEALQGSVSWTDPEGGLHSLTYTADENGFQPQGSDVPVAPEVPAAIARALEYIAAHPPAKEEK</sequence>
<evidence type="ECO:0000256" key="4">
    <source>
        <dbReference type="SAM" id="SignalP"/>
    </source>
</evidence>
<dbReference type="PANTHER" id="PTHR10380:SF173">
    <property type="entry name" value="CUTICULAR PROTEIN 47EF, ISOFORM C-RELATED"/>
    <property type="match status" value="1"/>
</dbReference>
<evidence type="ECO:0000256" key="1">
    <source>
        <dbReference type="ARBA" id="ARBA00022460"/>
    </source>
</evidence>
<reference evidence="5" key="1">
    <citation type="submission" date="2020-08" db="EMBL/GenBank/DDBJ databases">
        <title>Genome sequencing and assembly of the red palm weevil Rhynchophorus ferrugineus.</title>
        <authorList>
            <person name="Dias G.B."/>
            <person name="Bergman C.M."/>
            <person name="Manee M."/>
        </authorList>
    </citation>
    <scope>NUCLEOTIDE SEQUENCE</scope>
    <source>
        <strain evidence="5">AA-2017</strain>
        <tissue evidence="5">Whole larva</tissue>
    </source>
</reference>
<evidence type="ECO:0000256" key="2">
    <source>
        <dbReference type="PROSITE-ProRule" id="PRU00497"/>
    </source>
</evidence>
<dbReference type="Pfam" id="PF00379">
    <property type="entry name" value="Chitin_bind_4"/>
    <property type="match status" value="1"/>
</dbReference>
<keyword evidence="1 2" id="KW-0193">Cuticle</keyword>
<dbReference type="InterPro" id="IPR050468">
    <property type="entry name" value="Cuticle_Struct_Prot"/>
</dbReference>
<dbReference type="GO" id="GO:0062129">
    <property type="term" value="C:chitin-based extracellular matrix"/>
    <property type="evidence" value="ECO:0007669"/>
    <property type="project" value="TreeGrafter"/>
</dbReference>
<feature type="region of interest" description="Disordered" evidence="3">
    <location>
        <begin position="148"/>
        <end position="171"/>
    </location>
</feature>
<dbReference type="PROSITE" id="PS00233">
    <property type="entry name" value="CHIT_BIND_RR_1"/>
    <property type="match status" value="1"/>
</dbReference>
<evidence type="ECO:0000256" key="3">
    <source>
        <dbReference type="SAM" id="MobiDB-lite"/>
    </source>
</evidence>
<accession>A0A834IYM1</accession>
<dbReference type="Proteomes" id="UP000625711">
    <property type="component" value="Unassembled WGS sequence"/>
</dbReference>
<dbReference type="InterPro" id="IPR031311">
    <property type="entry name" value="CHIT_BIND_RR_consensus"/>
</dbReference>
<proteinExistence type="predicted"/>
<feature type="compositionally biased region" description="Polar residues" evidence="3">
    <location>
        <begin position="154"/>
        <end position="167"/>
    </location>
</feature>
<dbReference type="AlphaFoldDB" id="A0A834IYM1"/>
<feature type="chain" id="PRO_5032340256" evidence="4">
    <location>
        <begin position="20"/>
        <end position="197"/>
    </location>
</feature>
<organism evidence="5 6">
    <name type="scientific">Rhynchophorus ferrugineus</name>
    <name type="common">Red palm weevil</name>
    <name type="synonym">Curculio ferrugineus</name>
    <dbReference type="NCBI Taxonomy" id="354439"/>
    <lineage>
        <taxon>Eukaryota</taxon>
        <taxon>Metazoa</taxon>
        <taxon>Ecdysozoa</taxon>
        <taxon>Arthropoda</taxon>
        <taxon>Hexapoda</taxon>
        <taxon>Insecta</taxon>
        <taxon>Pterygota</taxon>
        <taxon>Neoptera</taxon>
        <taxon>Endopterygota</taxon>
        <taxon>Coleoptera</taxon>
        <taxon>Polyphaga</taxon>
        <taxon>Cucujiformia</taxon>
        <taxon>Curculionidae</taxon>
        <taxon>Dryophthorinae</taxon>
        <taxon>Rhynchophorus</taxon>
    </lineage>
</organism>
<name>A0A834IYM1_RHYFE</name>
<protein>
    <submittedName>
        <fullName evidence="5">Uncharacterized protein</fullName>
    </submittedName>
</protein>
<feature type="signal peptide" evidence="4">
    <location>
        <begin position="1"/>
        <end position="19"/>
    </location>
</feature>
<dbReference type="PRINTS" id="PR00947">
    <property type="entry name" value="CUTICLE"/>
</dbReference>
<dbReference type="PROSITE" id="PS51155">
    <property type="entry name" value="CHIT_BIND_RR_2"/>
    <property type="match status" value="1"/>
</dbReference>
<dbReference type="EMBL" id="JAACXV010000035">
    <property type="protein sequence ID" value="KAF7286193.1"/>
    <property type="molecule type" value="Genomic_DNA"/>
</dbReference>
<gene>
    <name evidence="5" type="ORF">GWI33_007153</name>
</gene>
<dbReference type="InterPro" id="IPR000618">
    <property type="entry name" value="Insect_cuticle"/>
</dbReference>
<dbReference type="PANTHER" id="PTHR10380">
    <property type="entry name" value="CUTICLE PROTEIN"/>
    <property type="match status" value="1"/>
</dbReference>
<dbReference type="OrthoDB" id="6379191at2759"/>